<evidence type="ECO:0000256" key="1">
    <source>
        <dbReference type="ARBA" id="ARBA00004496"/>
    </source>
</evidence>
<feature type="region of interest" description="Disordered" evidence="7">
    <location>
        <begin position="355"/>
        <end position="375"/>
    </location>
</feature>
<keyword evidence="10" id="KW-1185">Reference proteome</keyword>
<evidence type="ECO:0000256" key="7">
    <source>
        <dbReference type="SAM" id="MobiDB-lite"/>
    </source>
</evidence>
<dbReference type="SUPFAM" id="SSF52540">
    <property type="entry name" value="P-loop containing nucleoside triphosphate hydrolases"/>
    <property type="match status" value="1"/>
</dbReference>
<evidence type="ECO:0000256" key="6">
    <source>
        <dbReference type="ARBA" id="ARBA00039970"/>
    </source>
</evidence>
<dbReference type="SUPFAM" id="SSF54791">
    <property type="entry name" value="Eukaryotic type KH-domain (KH-domain type I)"/>
    <property type="match status" value="1"/>
</dbReference>
<proteinExistence type="inferred from homology"/>
<protein>
    <recommendedName>
        <fullName evidence="6">PhoH-like protein</fullName>
    </recommendedName>
</protein>
<keyword evidence="4" id="KW-0547">Nucleotide-binding</keyword>
<evidence type="ECO:0000313" key="9">
    <source>
        <dbReference type="EMBL" id="MFC0409975.1"/>
    </source>
</evidence>
<feature type="compositionally biased region" description="Basic and acidic residues" evidence="7">
    <location>
        <begin position="366"/>
        <end position="375"/>
    </location>
</feature>
<evidence type="ECO:0000313" key="10">
    <source>
        <dbReference type="Proteomes" id="UP001589865"/>
    </source>
</evidence>
<gene>
    <name evidence="9" type="ORF">ACFFGY_17110</name>
</gene>
<name>A0ABV6JXA8_9PROT</name>
<comment type="similarity">
    <text evidence="2">Belongs to the PhoH family.</text>
</comment>
<dbReference type="InterPro" id="IPR027417">
    <property type="entry name" value="P-loop_NTPase"/>
</dbReference>
<keyword evidence="5" id="KW-0067">ATP-binding</keyword>
<dbReference type="RefSeq" id="WP_377045723.1">
    <property type="nucleotide sequence ID" value="NZ_JBHLUN010000012.1"/>
</dbReference>
<dbReference type="Proteomes" id="UP001589865">
    <property type="component" value="Unassembled WGS sequence"/>
</dbReference>
<dbReference type="EMBL" id="JBHLUN010000012">
    <property type="protein sequence ID" value="MFC0409975.1"/>
    <property type="molecule type" value="Genomic_DNA"/>
</dbReference>
<dbReference type="Gene3D" id="3.40.50.300">
    <property type="entry name" value="P-loop containing nucleotide triphosphate hydrolases"/>
    <property type="match status" value="1"/>
</dbReference>
<keyword evidence="3" id="KW-0963">Cytoplasm</keyword>
<dbReference type="PANTHER" id="PTHR30473:SF1">
    <property type="entry name" value="PHOH-LIKE PROTEIN"/>
    <property type="match status" value="1"/>
</dbReference>
<reference evidence="9 10" key="1">
    <citation type="submission" date="2024-09" db="EMBL/GenBank/DDBJ databases">
        <authorList>
            <person name="Sun Q."/>
            <person name="Mori K."/>
        </authorList>
    </citation>
    <scope>NUCLEOTIDE SEQUENCE [LARGE SCALE GENOMIC DNA]</scope>
    <source>
        <strain evidence="9 10">TBRC 5777</strain>
    </source>
</reference>
<dbReference type="PANTHER" id="PTHR30473">
    <property type="entry name" value="PROTEIN PHOH"/>
    <property type="match status" value="1"/>
</dbReference>
<dbReference type="InterPro" id="IPR003714">
    <property type="entry name" value="PhoH"/>
</dbReference>
<dbReference type="Pfam" id="PF02562">
    <property type="entry name" value="PhoH"/>
    <property type="match status" value="1"/>
</dbReference>
<dbReference type="InterPro" id="IPR036612">
    <property type="entry name" value="KH_dom_type_1_sf"/>
</dbReference>
<evidence type="ECO:0000256" key="5">
    <source>
        <dbReference type="ARBA" id="ARBA00022840"/>
    </source>
</evidence>
<comment type="caution">
    <text evidence="9">The sequence shown here is derived from an EMBL/GenBank/DDBJ whole genome shotgun (WGS) entry which is preliminary data.</text>
</comment>
<feature type="domain" description="PhoH-like protein" evidence="8">
    <location>
        <begin position="145"/>
        <end position="347"/>
    </location>
</feature>
<evidence type="ECO:0000256" key="2">
    <source>
        <dbReference type="ARBA" id="ARBA00010393"/>
    </source>
</evidence>
<comment type="subcellular location">
    <subcellularLocation>
        <location evidence="1">Cytoplasm</location>
    </subcellularLocation>
</comment>
<dbReference type="InterPro" id="IPR051451">
    <property type="entry name" value="PhoH2-like"/>
</dbReference>
<evidence type="ECO:0000259" key="8">
    <source>
        <dbReference type="Pfam" id="PF02562"/>
    </source>
</evidence>
<evidence type="ECO:0000256" key="3">
    <source>
        <dbReference type="ARBA" id="ARBA00022490"/>
    </source>
</evidence>
<organism evidence="9 10">
    <name type="scientific">Roseomonas elaeocarpi</name>
    <dbReference type="NCBI Taxonomy" id="907779"/>
    <lineage>
        <taxon>Bacteria</taxon>
        <taxon>Pseudomonadati</taxon>
        <taxon>Pseudomonadota</taxon>
        <taxon>Alphaproteobacteria</taxon>
        <taxon>Acetobacterales</taxon>
        <taxon>Roseomonadaceae</taxon>
        <taxon>Roseomonas</taxon>
    </lineage>
</organism>
<accession>A0ABV6JXA8</accession>
<evidence type="ECO:0000256" key="4">
    <source>
        <dbReference type="ARBA" id="ARBA00022741"/>
    </source>
</evidence>
<sequence length="375" mass="39666">MNTPLSSVGIALRTDPQALARPILADAGPGTRAVSLTFDDNALLPLLLGQHDRHIARIEQKLGVRIAARGNRVTVTGSGGATEAAENILRGLWSRLRRGEVLNLSEIDAALRFAEATAGDGDGAGENPRLPLRDLPAIRTRKGAIAPRSPAQAGYMEQLAANEMVFGVGPAGTGKTYLAVAQGVAMLLAGQVDRIVLSRPAVEAGERLGFLPGDMKEKVDPYLRPLYDALHDMLPGDQVTRRLASGEIEIAPLAFMRGRTLAHSYAILDEAQNTTPAQMKMFLTRMGEGTRMVITGDPSQVDLPPGQPSGLVQALGVLEGVEGIGVTRFAEGDVVRHPLVGRIVAAYARFDAKDGGSAGAMRAGRRGKDRDGPVE</sequence>